<organism evidence="1 2">
    <name type="scientific">Methylovulum psychrotolerans</name>
    <dbReference type="NCBI Taxonomy" id="1704499"/>
    <lineage>
        <taxon>Bacteria</taxon>
        <taxon>Pseudomonadati</taxon>
        <taxon>Pseudomonadota</taxon>
        <taxon>Gammaproteobacteria</taxon>
        <taxon>Methylococcales</taxon>
        <taxon>Methylococcaceae</taxon>
        <taxon>Methylovulum</taxon>
    </lineage>
</organism>
<dbReference type="Pfam" id="PF16263">
    <property type="entry name" value="DUF4917"/>
    <property type="match status" value="1"/>
</dbReference>
<dbReference type="AlphaFoldDB" id="A0A1Z4BY13"/>
<name>A0A1Z4BY13_9GAMM</name>
<dbReference type="EMBL" id="CP022129">
    <property type="protein sequence ID" value="ASF46140.1"/>
    <property type="molecule type" value="Genomic_DNA"/>
</dbReference>
<dbReference type="InterPro" id="IPR032581">
    <property type="entry name" value="DUF4917"/>
</dbReference>
<dbReference type="OrthoDB" id="828244at2"/>
<dbReference type="RefSeq" id="WP_088619014.1">
    <property type="nucleotide sequence ID" value="NZ_CP022129.1"/>
</dbReference>
<reference evidence="1 2" key="1">
    <citation type="submission" date="2017-06" db="EMBL/GenBank/DDBJ databases">
        <title>Genome Sequencing of the methanotroph Methylovulum psychrotolerants str. HV10-M2 isolated from a high-altitude environment.</title>
        <authorList>
            <person name="Mateos-Rivera A."/>
        </authorList>
    </citation>
    <scope>NUCLEOTIDE SEQUENCE [LARGE SCALE GENOMIC DNA]</scope>
    <source>
        <strain evidence="1 2">HV10_M2</strain>
    </source>
</reference>
<sequence length="351" mass="40786">MPYPIMQWADIATNYHRGTIVLGNGASIAVSSRFAYDSLLKHVQNRGLLTDDVNSLFQFFRTSDFELILRLVWQAFNVNKSLRIPDYRTHQAYLNVRDCLIQAVRDVHPDYGQISDQLPSMYQFLRSFDTVLSLNYDLLVYWTMTYGLNVPDNHKFKDCFLGNGAFDDTWRRFRLPLNELSNTLVFYPHGSLALYRNAVEQEFKIHNTGAGGLLEKIIEEWRSELCVPLFVSEGTMQQKVSSIQSSYYLSTVYREVLTSPRETLTLYGWGLGEHDQHLLKRMHGTGIQRVAVSVFRYDQYYCNYAHQVIQSHLGPIHVTFFDSESPGCWIHAIPHDRQDEEKTDRTKLWSS</sequence>
<proteinExistence type="predicted"/>
<evidence type="ECO:0000313" key="1">
    <source>
        <dbReference type="EMBL" id="ASF46140.1"/>
    </source>
</evidence>
<gene>
    <name evidence="1" type="ORF">CEK71_08615</name>
</gene>
<keyword evidence="2" id="KW-1185">Reference proteome</keyword>
<dbReference type="KEGG" id="mpsy:CEK71_08615"/>
<protein>
    <submittedName>
        <fullName evidence="1">DUF4917 domain-containing protein</fullName>
    </submittedName>
</protein>
<dbReference type="Proteomes" id="UP000197019">
    <property type="component" value="Chromosome"/>
</dbReference>
<accession>A0A1Z4BY13</accession>
<evidence type="ECO:0000313" key="2">
    <source>
        <dbReference type="Proteomes" id="UP000197019"/>
    </source>
</evidence>